<name>A0A9D4IUY6_DREPO</name>
<evidence type="ECO:0000313" key="2">
    <source>
        <dbReference type="Proteomes" id="UP000828390"/>
    </source>
</evidence>
<keyword evidence="2" id="KW-1185">Reference proteome</keyword>
<proteinExistence type="predicted"/>
<protein>
    <submittedName>
        <fullName evidence="1">Uncharacterized protein</fullName>
    </submittedName>
</protein>
<gene>
    <name evidence="1" type="ORF">DPMN_163187</name>
</gene>
<dbReference type="Gene3D" id="6.10.250.780">
    <property type="match status" value="1"/>
</dbReference>
<evidence type="ECO:0000313" key="1">
    <source>
        <dbReference type="EMBL" id="KAH3785103.1"/>
    </source>
</evidence>
<comment type="caution">
    <text evidence="1">The sequence shown here is derived from an EMBL/GenBank/DDBJ whole genome shotgun (WGS) entry which is preliminary data.</text>
</comment>
<dbReference type="EMBL" id="JAIWYP010000008">
    <property type="protein sequence ID" value="KAH3785103.1"/>
    <property type="molecule type" value="Genomic_DNA"/>
</dbReference>
<accession>A0A9D4IUY6</accession>
<dbReference type="AlphaFoldDB" id="A0A9D4IUY6"/>
<organism evidence="1 2">
    <name type="scientific">Dreissena polymorpha</name>
    <name type="common">Zebra mussel</name>
    <name type="synonym">Mytilus polymorpha</name>
    <dbReference type="NCBI Taxonomy" id="45954"/>
    <lineage>
        <taxon>Eukaryota</taxon>
        <taxon>Metazoa</taxon>
        <taxon>Spiralia</taxon>
        <taxon>Lophotrochozoa</taxon>
        <taxon>Mollusca</taxon>
        <taxon>Bivalvia</taxon>
        <taxon>Autobranchia</taxon>
        <taxon>Heteroconchia</taxon>
        <taxon>Euheterodonta</taxon>
        <taxon>Imparidentia</taxon>
        <taxon>Neoheterodontei</taxon>
        <taxon>Myida</taxon>
        <taxon>Dreissenoidea</taxon>
        <taxon>Dreissenidae</taxon>
        <taxon>Dreissena</taxon>
    </lineage>
</organism>
<reference evidence="1" key="1">
    <citation type="journal article" date="2019" name="bioRxiv">
        <title>The Genome of the Zebra Mussel, Dreissena polymorpha: A Resource for Invasive Species Research.</title>
        <authorList>
            <person name="McCartney M.A."/>
            <person name="Auch B."/>
            <person name="Kono T."/>
            <person name="Mallez S."/>
            <person name="Zhang Y."/>
            <person name="Obille A."/>
            <person name="Becker A."/>
            <person name="Abrahante J.E."/>
            <person name="Garbe J."/>
            <person name="Badalamenti J.P."/>
            <person name="Herman A."/>
            <person name="Mangelson H."/>
            <person name="Liachko I."/>
            <person name="Sullivan S."/>
            <person name="Sone E.D."/>
            <person name="Koren S."/>
            <person name="Silverstein K.A.T."/>
            <person name="Beckman K.B."/>
            <person name="Gohl D.M."/>
        </authorList>
    </citation>
    <scope>NUCLEOTIDE SEQUENCE</scope>
    <source>
        <strain evidence="1">Duluth1</strain>
        <tissue evidence="1">Whole animal</tissue>
    </source>
</reference>
<sequence length="104" mass="12047">MEQYANNLEGLVEEKTQAFIEEKKRSEELLYQYDKLPEANLAFARKCSDISWVVKCPATVSSGTRSTPPAEWSLTEKTDRTRKLEYNKQQLGNGYYFRSVTGRK</sequence>
<reference evidence="1" key="2">
    <citation type="submission" date="2020-11" db="EMBL/GenBank/DDBJ databases">
        <authorList>
            <person name="McCartney M.A."/>
            <person name="Auch B."/>
            <person name="Kono T."/>
            <person name="Mallez S."/>
            <person name="Becker A."/>
            <person name="Gohl D.M."/>
            <person name="Silverstein K.A.T."/>
            <person name="Koren S."/>
            <person name="Bechman K.B."/>
            <person name="Herman A."/>
            <person name="Abrahante J.E."/>
            <person name="Garbe J."/>
        </authorList>
    </citation>
    <scope>NUCLEOTIDE SEQUENCE</scope>
    <source>
        <strain evidence="1">Duluth1</strain>
        <tissue evidence="1">Whole animal</tissue>
    </source>
</reference>
<dbReference type="Proteomes" id="UP000828390">
    <property type="component" value="Unassembled WGS sequence"/>
</dbReference>